<dbReference type="InterPro" id="IPR052610">
    <property type="entry name" value="bHLH_transcription_regulator"/>
</dbReference>
<keyword evidence="1" id="KW-1133">Transmembrane helix</keyword>
<reference evidence="2" key="1">
    <citation type="journal article" date="2017" name="Nature">
        <title>The genome of Chenopodium quinoa.</title>
        <authorList>
            <person name="Jarvis D.E."/>
            <person name="Ho Y.S."/>
            <person name="Lightfoot D.J."/>
            <person name="Schmoeckel S.M."/>
            <person name="Li B."/>
            <person name="Borm T.J.A."/>
            <person name="Ohyanagi H."/>
            <person name="Mineta K."/>
            <person name="Michell C.T."/>
            <person name="Saber N."/>
            <person name="Kharbatia N.M."/>
            <person name="Rupper R.R."/>
            <person name="Sharp A.R."/>
            <person name="Dally N."/>
            <person name="Boughton B.A."/>
            <person name="Woo Y.H."/>
            <person name="Gao G."/>
            <person name="Schijlen E.G.W.M."/>
            <person name="Guo X."/>
            <person name="Momin A.A."/>
            <person name="Negrao S."/>
            <person name="Al-Babili S."/>
            <person name="Gehring C."/>
            <person name="Roessner U."/>
            <person name="Jung C."/>
            <person name="Murphy K."/>
            <person name="Arold S.T."/>
            <person name="Gojobori T."/>
            <person name="van der Linden C.G."/>
            <person name="van Loo E.N."/>
            <person name="Jellen E.N."/>
            <person name="Maughan P.J."/>
            <person name="Tester M."/>
        </authorList>
    </citation>
    <scope>NUCLEOTIDE SEQUENCE [LARGE SCALE GENOMIC DNA]</scope>
    <source>
        <strain evidence="2">cv. PI 614886</strain>
    </source>
</reference>
<evidence type="ECO:0000313" key="3">
    <source>
        <dbReference type="Proteomes" id="UP000596660"/>
    </source>
</evidence>
<dbReference type="EnsemblPlants" id="AUR62042739-RA">
    <property type="protein sequence ID" value="AUR62042739-RA:cds"/>
    <property type="gene ID" value="AUR62042739"/>
</dbReference>
<dbReference type="AlphaFoldDB" id="A0A803N9V5"/>
<organism evidence="2 3">
    <name type="scientific">Chenopodium quinoa</name>
    <name type="common">Quinoa</name>
    <dbReference type="NCBI Taxonomy" id="63459"/>
    <lineage>
        <taxon>Eukaryota</taxon>
        <taxon>Viridiplantae</taxon>
        <taxon>Streptophyta</taxon>
        <taxon>Embryophyta</taxon>
        <taxon>Tracheophyta</taxon>
        <taxon>Spermatophyta</taxon>
        <taxon>Magnoliopsida</taxon>
        <taxon>eudicotyledons</taxon>
        <taxon>Gunneridae</taxon>
        <taxon>Pentapetalae</taxon>
        <taxon>Caryophyllales</taxon>
        <taxon>Chenopodiaceae</taxon>
        <taxon>Chenopodioideae</taxon>
        <taxon>Atripliceae</taxon>
        <taxon>Chenopodium</taxon>
    </lineage>
</organism>
<reference evidence="2" key="2">
    <citation type="submission" date="2021-03" db="UniProtKB">
        <authorList>
            <consortium name="EnsemblPlants"/>
        </authorList>
    </citation>
    <scope>IDENTIFICATION</scope>
</reference>
<proteinExistence type="predicted"/>
<evidence type="ECO:0000256" key="1">
    <source>
        <dbReference type="SAM" id="Phobius"/>
    </source>
</evidence>
<dbReference type="EnsemblPlants" id="AUR62027425-RA">
    <property type="protein sequence ID" value="AUR62027425-RA:cds"/>
    <property type="gene ID" value="AUR62027425"/>
</dbReference>
<dbReference type="Gramene" id="AUR62042739-RA">
    <property type="protein sequence ID" value="AUR62042739-RA:cds"/>
    <property type="gene ID" value="AUR62042739"/>
</dbReference>
<keyword evidence="3" id="KW-1185">Reference proteome</keyword>
<feature type="transmembrane region" description="Helical" evidence="1">
    <location>
        <begin position="52"/>
        <end position="76"/>
    </location>
</feature>
<keyword evidence="1" id="KW-0472">Membrane</keyword>
<name>A0A803N9V5_CHEQI</name>
<accession>A0A803MD82</accession>
<keyword evidence="1" id="KW-0812">Transmembrane</keyword>
<protein>
    <submittedName>
        <fullName evidence="2">Uncharacterized protein</fullName>
    </submittedName>
</protein>
<dbReference type="Proteomes" id="UP000596660">
    <property type="component" value="Unplaced"/>
</dbReference>
<dbReference type="Gramene" id="AUR62027425-RA">
    <property type="protein sequence ID" value="AUR62027425-RA:cds"/>
    <property type="gene ID" value="AUR62027425"/>
</dbReference>
<dbReference type="PANTHER" id="PTHR45959:SF2">
    <property type="entry name" value="BHLH TRANSCRIPTION FACTOR"/>
    <property type="match status" value="1"/>
</dbReference>
<accession>A0A803N9V5</accession>
<sequence length="128" mass="13884">MKQLKEKVKELEVAAAQHNTAKSMVMVKKYKLPMNNDDNGNDDDNGSSSVPLFLSTTLLVLAVVAVVAMMLIAVVVRHDLSITNCGVIPFENLTLDITIVAQMEEGFKNNVKGLVRSLRSALGLIASE</sequence>
<evidence type="ECO:0000313" key="2">
    <source>
        <dbReference type="EnsemblPlants" id="AUR62042739-RA:cds"/>
    </source>
</evidence>
<dbReference type="PANTHER" id="PTHR45959">
    <property type="entry name" value="BHLH TRANSCRIPTION FACTOR"/>
    <property type="match status" value="1"/>
</dbReference>